<dbReference type="Gene3D" id="3.30.565.10">
    <property type="entry name" value="Histidine kinase-like ATPase, C-terminal domain"/>
    <property type="match status" value="1"/>
</dbReference>
<dbReference type="SMART" id="SM00387">
    <property type="entry name" value="HATPase_c"/>
    <property type="match status" value="1"/>
</dbReference>
<keyword evidence="8" id="KW-0547">Nucleotide-binding</keyword>
<dbReference type="Gene3D" id="6.10.340.10">
    <property type="match status" value="1"/>
</dbReference>
<dbReference type="GO" id="GO:0000155">
    <property type="term" value="F:phosphorelay sensor kinase activity"/>
    <property type="evidence" value="ECO:0007669"/>
    <property type="project" value="InterPro"/>
</dbReference>
<comment type="catalytic activity">
    <reaction evidence="1">
        <text>ATP + protein L-histidine = ADP + protein N-phospho-L-histidine.</text>
        <dbReference type="EC" id="2.7.13.3"/>
    </reaction>
</comment>
<evidence type="ECO:0000256" key="9">
    <source>
        <dbReference type="ARBA" id="ARBA00022777"/>
    </source>
</evidence>
<keyword evidence="7 14" id="KW-0812">Transmembrane</keyword>
<dbReference type="PROSITE" id="PS50109">
    <property type="entry name" value="HIS_KIN"/>
    <property type="match status" value="1"/>
</dbReference>
<accession>A0A374P2P5</accession>
<evidence type="ECO:0000256" key="1">
    <source>
        <dbReference type="ARBA" id="ARBA00000085"/>
    </source>
</evidence>
<dbReference type="Pfam" id="PF00672">
    <property type="entry name" value="HAMP"/>
    <property type="match status" value="1"/>
</dbReference>
<dbReference type="SUPFAM" id="SSF158472">
    <property type="entry name" value="HAMP domain-like"/>
    <property type="match status" value="1"/>
</dbReference>
<evidence type="ECO:0000256" key="10">
    <source>
        <dbReference type="ARBA" id="ARBA00022840"/>
    </source>
</evidence>
<comment type="caution">
    <text evidence="17">The sequence shown here is derived from an EMBL/GenBank/DDBJ whole genome shotgun (WGS) entry which is preliminary data.</text>
</comment>
<keyword evidence="5" id="KW-0597">Phosphoprotein</keyword>
<keyword evidence="13 14" id="KW-0472">Membrane</keyword>
<dbReference type="PANTHER" id="PTHR34220">
    <property type="entry name" value="SENSOR HISTIDINE KINASE YPDA"/>
    <property type="match status" value="1"/>
</dbReference>
<dbReference type="PROSITE" id="PS50885">
    <property type="entry name" value="HAMP"/>
    <property type="match status" value="1"/>
</dbReference>
<evidence type="ECO:0000256" key="5">
    <source>
        <dbReference type="ARBA" id="ARBA00022553"/>
    </source>
</evidence>
<dbReference type="InterPro" id="IPR003660">
    <property type="entry name" value="HAMP_dom"/>
</dbReference>
<dbReference type="Proteomes" id="UP000263014">
    <property type="component" value="Unassembled WGS sequence"/>
</dbReference>
<sequence>MNTPILYFLPFLHILAPPACILSFSVAIIGLYHRTVRLGNTMKKKISLKHLGVRKRLFIILFLIVLLMAGCFTYIFITLRRQTYARLDTAAYQTAATLLEQASGKVDTLDKVTSYLLQEHYQNNGNGSIFPYLSDYATSEETSAALSKTFTTATRKLFYLFPSLEGLYLYTNDGDPIIFDSRDFTRLNASSLTEAPWREHVIDRKGKLVLLKSDQIPSDFNESEEDPSGRASRHYLYGTRVLINLRSSFAPLCLVLAQLDINDLQSSFTRLHSYKGQSYALLDADNGLLSSSDSFPLETMSSRMPATGISSASSEVPYTYVNFKGNISLKGNGYFFHMVTDHSTGLSCVISTPAAVISYMPLVTILVSLLLLLFLIILFVQYTFRGISKPIETLVSACGEIGQGNFSVRVEIPPDAELGYLTNSFNQMAGQVEHLINTVYLKDIAERDLELQMLRNQINPHFLYNTLESMRMAAYTEGAHDISQMCLLLADVLRYGVSSPTELVTLQEEIEHLKEYITLQQYRFHYAVKINVMVSQDLYEFLSLKLMFQPLVENALNHGFEGFTGNERIGIFGYQKEGILYFQVTDNGVGMAPEQVEALNGYIRGENEAFTSIGLKNVHRRIELYYGIGYGLTIESQEGRGTSVCIKIPLTSAK</sequence>
<evidence type="ECO:0000256" key="6">
    <source>
        <dbReference type="ARBA" id="ARBA00022679"/>
    </source>
</evidence>
<dbReference type="AlphaFoldDB" id="A0A374P2P5"/>
<protein>
    <recommendedName>
        <fullName evidence="3">histidine kinase</fullName>
        <ecNumber evidence="3">2.7.13.3</ecNumber>
    </recommendedName>
</protein>
<evidence type="ECO:0000256" key="11">
    <source>
        <dbReference type="ARBA" id="ARBA00022989"/>
    </source>
</evidence>
<dbReference type="EC" id="2.7.13.3" evidence="3"/>
<evidence type="ECO:0000256" key="2">
    <source>
        <dbReference type="ARBA" id="ARBA00004651"/>
    </source>
</evidence>
<dbReference type="Pfam" id="PF02518">
    <property type="entry name" value="HATPase_c"/>
    <property type="match status" value="1"/>
</dbReference>
<feature type="domain" description="HAMP" evidence="16">
    <location>
        <begin position="385"/>
        <end position="437"/>
    </location>
</feature>
<evidence type="ECO:0000313" key="18">
    <source>
        <dbReference type="Proteomes" id="UP000263014"/>
    </source>
</evidence>
<keyword evidence="12" id="KW-0902">Two-component regulatory system</keyword>
<feature type="transmembrane region" description="Helical" evidence="14">
    <location>
        <begin position="57"/>
        <end position="77"/>
    </location>
</feature>
<dbReference type="PRINTS" id="PR00344">
    <property type="entry name" value="BCTRLSENSOR"/>
</dbReference>
<comment type="subcellular location">
    <subcellularLocation>
        <location evidence="2">Cell membrane</location>
        <topology evidence="2">Multi-pass membrane protein</topology>
    </subcellularLocation>
</comment>
<keyword evidence="4" id="KW-1003">Cell membrane</keyword>
<evidence type="ECO:0000256" key="8">
    <source>
        <dbReference type="ARBA" id="ARBA00022741"/>
    </source>
</evidence>
<evidence type="ECO:0000256" key="7">
    <source>
        <dbReference type="ARBA" id="ARBA00022692"/>
    </source>
</evidence>
<evidence type="ECO:0000256" key="3">
    <source>
        <dbReference type="ARBA" id="ARBA00012438"/>
    </source>
</evidence>
<keyword evidence="9 17" id="KW-0418">Kinase</keyword>
<dbReference type="InterPro" id="IPR010559">
    <property type="entry name" value="Sig_transdc_His_kin_internal"/>
</dbReference>
<dbReference type="Pfam" id="PF06580">
    <property type="entry name" value="His_kinase"/>
    <property type="match status" value="1"/>
</dbReference>
<feature type="transmembrane region" description="Helical" evidence="14">
    <location>
        <begin position="12"/>
        <end position="36"/>
    </location>
</feature>
<dbReference type="CDD" id="cd06225">
    <property type="entry name" value="HAMP"/>
    <property type="match status" value="1"/>
</dbReference>
<evidence type="ECO:0000259" key="15">
    <source>
        <dbReference type="PROSITE" id="PS50109"/>
    </source>
</evidence>
<gene>
    <name evidence="17" type="ORF">DXD79_21840</name>
</gene>
<organism evidence="17 18">
    <name type="scientific">Hungatella hathewayi</name>
    <dbReference type="NCBI Taxonomy" id="154046"/>
    <lineage>
        <taxon>Bacteria</taxon>
        <taxon>Bacillati</taxon>
        <taxon>Bacillota</taxon>
        <taxon>Clostridia</taxon>
        <taxon>Lachnospirales</taxon>
        <taxon>Lachnospiraceae</taxon>
        <taxon>Hungatella</taxon>
    </lineage>
</organism>
<name>A0A374P2P5_9FIRM</name>
<proteinExistence type="predicted"/>
<keyword evidence="10" id="KW-0067">ATP-binding</keyword>
<evidence type="ECO:0000256" key="12">
    <source>
        <dbReference type="ARBA" id="ARBA00023012"/>
    </source>
</evidence>
<dbReference type="InterPro" id="IPR003594">
    <property type="entry name" value="HATPase_dom"/>
</dbReference>
<evidence type="ECO:0000256" key="14">
    <source>
        <dbReference type="SAM" id="Phobius"/>
    </source>
</evidence>
<reference evidence="17 18" key="1">
    <citation type="submission" date="2018-08" db="EMBL/GenBank/DDBJ databases">
        <title>A genome reference for cultivated species of the human gut microbiota.</title>
        <authorList>
            <person name="Zou Y."/>
            <person name="Xue W."/>
            <person name="Luo G."/>
        </authorList>
    </citation>
    <scope>NUCLEOTIDE SEQUENCE [LARGE SCALE GENOMIC DNA]</scope>
    <source>
        <strain evidence="17 18">TM09-12</strain>
    </source>
</reference>
<evidence type="ECO:0000256" key="13">
    <source>
        <dbReference type="ARBA" id="ARBA00023136"/>
    </source>
</evidence>
<feature type="domain" description="Histidine kinase" evidence="15">
    <location>
        <begin position="544"/>
        <end position="652"/>
    </location>
</feature>
<dbReference type="InterPro" id="IPR050640">
    <property type="entry name" value="Bact_2-comp_sensor_kinase"/>
</dbReference>
<evidence type="ECO:0000256" key="4">
    <source>
        <dbReference type="ARBA" id="ARBA00022475"/>
    </source>
</evidence>
<dbReference type="PANTHER" id="PTHR34220:SF11">
    <property type="entry name" value="SENSOR PROTEIN KINASE HPTS"/>
    <property type="match status" value="1"/>
</dbReference>
<dbReference type="SUPFAM" id="SSF55874">
    <property type="entry name" value="ATPase domain of HSP90 chaperone/DNA topoisomerase II/histidine kinase"/>
    <property type="match status" value="1"/>
</dbReference>
<dbReference type="GO" id="GO:0005524">
    <property type="term" value="F:ATP binding"/>
    <property type="evidence" value="ECO:0007669"/>
    <property type="project" value="UniProtKB-KW"/>
</dbReference>
<dbReference type="InterPro" id="IPR005467">
    <property type="entry name" value="His_kinase_dom"/>
</dbReference>
<keyword evidence="6" id="KW-0808">Transferase</keyword>
<dbReference type="EMBL" id="QSON01000011">
    <property type="protein sequence ID" value="RGJ00452.1"/>
    <property type="molecule type" value="Genomic_DNA"/>
</dbReference>
<dbReference type="InterPro" id="IPR036890">
    <property type="entry name" value="HATPase_C_sf"/>
</dbReference>
<feature type="transmembrane region" description="Helical" evidence="14">
    <location>
        <begin position="356"/>
        <end position="380"/>
    </location>
</feature>
<dbReference type="SMART" id="SM00304">
    <property type="entry name" value="HAMP"/>
    <property type="match status" value="1"/>
</dbReference>
<dbReference type="GO" id="GO:0005886">
    <property type="term" value="C:plasma membrane"/>
    <property type="evidence" value="ECO:0007669"/>
    <property type="project" value="UniProtKB-SubCell"/>
</dbReference>
<evidence type="ECO:0000259" key="16">
    <source>
        <dbReference type="PROSITE" id="PS50885"/>
    </source>
</evidence>
<evidence type="ECO:0000313" key="17">
    <source>
        <dbReference type="EMBL" id="RGJ00452.1"/>
    </source>
</evidence>
<keyword evidence="11 14" id="KW-1133">Transmembrane helix</keyword>
<dbReference type="InterPro" id="IPR004358">
    <property type="entry name" value="Sig_transdc_His_kin-like_C"/>
</dbReference>